<keyword evidence="5" id="KW-0378">Hydrolase</keyword>
<dbReference type="InterPro" id="IPR005490">
    <property type="entry name" value="LD_TPept_cat_dom"/>
</dbReference>
<dbReference type="Gene3D" id="2.40.440.10">
    <property type="entry name" value="L,D-transpeptidase catalytic domain-like"/>
    <property type="match status" value="1"/>
</dbReference>
<accession>A0ABW8PZU5</accession>
<keyword evidence="3" id="KW-0328">Glycosyltransferase</keyword>
<evidence type="ECO:0000256" key="9">
    <source>
        <dbReference type="PROSITE-ProRule" id="PRU01373"/>
    </source>
</evidence>
<dbReference type="GO" id="GO:0016740">
    <property type="term" value="F:transferase activity"/>
    <property type="evidence" value="ECO:0007669"/>
    <property type="project" value="UniProtKB-KW"/>
</dbReference>
<dbReference type="Proteomes" id="UP001621714">
    <property type="component" value="Unassembled WGS sequence"/>
</dbReference>
<sequence>MLEISLAQQSLQRLDAQGRVIWSCAVSSGLAGAGEQQGSGQTPRGWHRIRACIGAGLDPRAVLVGRRPTGEIWTPELSLAHPERDWILGRILWLCGEEVGVNRGGQVDTQRRYIYLHGTPDDQPLGVPLSHGCLRLHPDAMVALFDQVESGERVLIRED</sequence>
<organism evidence="11 12">
    <name type="scientific">Marinospirillum alkalitolerans</name>
    <dbReference type="NCBI Taxonomy" id="3123374"/>
    <lineage>
        <taxon>Bacteria</taxon>
        <taxon>Pseudomonadati</taxon>
        <taxon>Pseudomonadota</taxon>
        <taxon>Gammaproteobacteria</taxon>
        <taxon>Oceanospirillales</taxon>
        <taxon>Oceanospirillaceae</taxon>
        <taxon>Marinospirillum</taxon>
    </lineage>
</organism>
<name>A0ABW8PZU5_9GAMM</name>
<dbReference type="CDD" id="cd16913">
    <property type="entry name" value="YkuD_like"/>
    <property type="match status" value="1"/>
</dbReference>
<evidence type="ECO:0000313" key="11">
    <source>
        <dbReference type="EMBL" id="MFK7161359.1"/>
    </source>
</evidence>
<dbReference type="EMBL" id="JBANFI010000005">
    <property type="protein sequence ID" value="MFK7161359.1"/>
    <property type="molecule type" value="Genomic_DNA"/>
</dbReference>
<keyword evidence="6 9" id="KW-0133">Cell shape</keyword>
<evidence type="ECO:0000256" key="7">
    <source>
        <dbReference type="ARBA" id="ARBA00022984"/>
    </source>
</evidence>
<evidence type="ECO:0000256" key="8">
    <source>
        <dbReference type="ARBA" id="ARBA00023316"/>
    </source>
</evidence>
<keyword evidence="4 11" id="KW-0808">Transferase</keyword>
<proteinExistence type="inferred from homology"/>
<dbReference type="Pfam" id="PF03734">
    <property type="entry name" value="YkuD"/>
    <property type="match status" value="1"/>
</dbReference>
<evidence type="ECO:0000313" key="12">
    <source>
        <dbReference type="Proteomes" id="UP001621714"/>
    </source>
</evidence>
<dbReference type="SUPFAM" id="SSF141523">
    <property type="entry name" value="L,D-transpeptidase catalytic domain-like"/>
    <property type="match status" value="1"/>
</dbReference>
<feature type="active site" description="Proton donor/acceptor" evidence="9">
    <location>
        <position position="117"/>
    </location>
</feature>
<dbReference type="RefSeq" id="WP_405340012.1">
    <property type="nucleotide sequence ID" value="NZ_JBANFI010000005.1"/>
</dbReference>
<evidence type="ECO:0000256" key="6">
    <source>
        <dbReference type="ARBA" id="ARBA00022960"/>
    </source>
</evidence>
<evidence type="ECO:0000256" key="4">
    <source>
        <dbReference type="ARBA" id="ARBA00022679"/>
    </source>
</evidence>
<gene>
    <name evidence="11" type="ORF">V6U78_09960</name>
</gene>
<evidence type="ECO:0000256" key="5">
    <source>
        <dbReference type="ARBA" id="ARBA00022801"/>
    </source>
</evidence>
<evidence type="ECO:0000256" key="2">
    <source>
        <dbReference type="ARBA" id="ARBA00005992"/>
    </source>
</evidence>
<dbReference type="PROSITE" id="PS52029">
    <property type="entry name" value="LD_TPASE"/>
    <property type="match status" value="1"/>
</dbReference>
<protein>
    <submittedName>
        <fullName evidence="11">L,D-transpeptidase</fullName>
        <ecNumber evidence="11">2.-.-.-</ecNumber>
    </submittedName>
</protein>
<comment type="caution">
    <text evidence="11">The sequence shown here is derived from an EMBL/GenBank/DDBJ whole genome shotgun (WGS) entry which is preliminary data.</text>
</comment>
<keyword evidence="12" id="KW-1185">Reference proteome</keyword>
<feature type="active site" description="Nucleophile" evidence="9">
    <location>
        <position position="133"/>
    </location>
</feature>
<evidence type="ECO:0000259" key="10">
    <source>
        <dbReference type="PROSITE" id="PS52029"/>
    </source>
</evidence>
<comment type="similarity">
    <text evidence="2">Belongs to the YkuD family.</text>
</comment>
<dbReference type="InterPro" id="IPR038063">
    <property type="entry name" value="Transpep_catalytic_dom"/>
</dbReference>
<comment type="pathway">
    <text evidence="1 9">Cell wall biogenesis; peptidoglycan biosynthesis.</text>
</comment>
<reference evidence="11 12" key="1">
    <citation type="submission" date="2024-02" db="EMBL/GenBank/DDBJ databases">
        <title>Marinospirillum sp. MEB 164 isolated from Lonar lake sediment.</title>
        <authorList>
            <person name="Joshi A."/>
            <person name="Thite S."/>
        </authorList>
    </citation>
    <scope>NUCLEOTIDE SEQUENCE [LARGE SCALE GENOMIC DNA]</scope>
    <source>
        <strain evidence="11 12">MEB164</strain>
    </source>
</reference>
<dbReference type="InterPro" id="IPR050979">
    <property type="entry name" value="LD-transpeptidase"/>
</dbReference>
<dbReference type="EC" id="2.-.-.-" evidence="11"/>
<keyword evidence="7 9" id="KW-0573">Peptidoglycan synthesis</keyword>
<dbReference type="PANTHER" id="PTHR30582:SF24">
    <property type="entry name" value="L,D-TRANSPEPTIDASE ERFK_SRFK-RELATED"/>
    <property type="match status" value="1"/>
</dbReference>
<dbReference type="PANTHER" id="PTHR30582">
    <property type="entry name" value="L,D-TRANSPEPTIDASE"/>
    <property type="match status" value="1"/>
</dbReference>
<evidence type="ECO:0000256" key="1">
    <source>
        <dbReference type="ARBA" id="ARBA00004752"/>
    </source>
</evidence>
<evidence type="ECO:0000256" key="3">
    <source>
        <dbReference type="ARBA" id="ARBA00022676"/>
    </source>
</evidence>
<feature type="domain" description="L,D-TPase catalytic" evidence="10">
    <location>
        <begin position="1"/>
        <end position="157"/>
    </location>
</feature>
<keyword evidence="8 9" id="KW-0961">Cell wall biogenesis/degradation</keyword>